<comment type="caution">
    <text evidence="1">The sequence shown here is derived from an EMBL/GenBank/DDBJ whole genome shotgun (WGS) entry which is preliminary data.</text>
</comment>
<dbReference type="EMBL" id="JAYKXN010000001">
    <property type="protein sequence ID" value="KAK7316706.1"/>
    <property type="molecule type" value="Genomic_DNA"/>
</dbReference>
<organism evidence="1 2">
    <name type="scientific">Clitoria ternatea</name>
    <name type="common">Butterfly pea</name>
    <dbReference type="NCBI Taxonomy" id="43366"/>
    <lineage>
        <taxon>Eukaryota</taxon>
        <taxon>Viridiplantae</taxon>
        <taxon>Streptophyta</taxon>
        <taxon>Embryophyta</taxon>
        <taxon>Tracheophyta</taxon>
        <taxon>Spermatophyta</taxon>
        <taxon>Magnoliopsida</taxon>
        <taxon>eudicotyledons</taxon>
        <taxon>Gunneridae</taxon>
        <taxon>Pentapetalae</taxon>
        <taxon>rosids</taxon>
        <taxon>fabids</taxon>
        <taxon>Fabales</taxon>
        <taxon>Fabaceae</taxon>
        <taxon>Papilionoideae</taxon>
        <taxon>50 kb inversion clade</taxon>
        <taxon>NPAAA clade</taxon>
        <taxon>indigoferoid/millettioid clade</taxon>
        <taxon>Phaseoleae</taxon>
        <taxon>Clitoria</taxon>
    </lineage>
</organism>
<keyword evidence="2" id="KW-1185">Reference proteome</keyword>
<gene>
    <name evidence="1" type="ORF">RJT34_00364</name>
</gene>
<sequence length="110" mass="12675">MESFCSNHTSIVKVANNPEHFREASSFSFVNDSRGFKISKSIEHFREEASSSSSLNLDWKRQRVSTIGDYHCVFKIGQMSHPYDFVGPSNVSDNERQKQLEDLNLQEEDK</sequence>
<dbReference type="Proteomes" id="UP001359559">
    <property type="component" value="Unassembled WGS sequence"/>
</dbReference>
<proteinExistence type="predicted"/>
<accession>A0AAN9KHW4</accession>
<name>A0AAN9KHW4_CLITE</name>
<evidence type="ECO:0000313" key="1">
    <source>
        <dbReference type="EMBL" id="KAK7316706.1"/>
    </source>
</evidence>
<dbReference type="AlphaFoldDB" id="A0AAN9KHW4"/>
<reference evidence="1 2" key="1">
    <citation type="submission" date="2024-01" db="EMBL/GenBank/DDBJ databases">
        <title>The genomes of 5 underutilized Papilionoideae crops provide insights into root nodulation and disease resistance.</title>
        <authorList>
            <person name="Yuan L."/>
        </authorList>
    </citation>
    <scope>NUCLEOTIDE SEQUENCE [LARGE SCALE GENOMIC DNA]</scope>
    <source>
        <strain evidence="1">LY-2023</strain>
        <tissue evidence="1">Leaf</tissue>
    </source>
</reference>
<evidence type="ECO:0000313" key="2">
    <source>
        <dbReference type="Proteomes" id="UP001359559"/>
    </source>
</evidence>
<protein>
    <submittedName>
        <fullName evidence="1">Uncharacterized protein</fullName>
    </submittedName>
</protein>